<dbReference type="InterPro" id="IPR018490">
    <property type="entry name" value="cNMP-bd_dom_sf"/>
</dbReference>
<evidence type="ECO:0000313" key="6">
    <source>
        <dbReference type="EMBL" id="AVO34736.1"/>
    </source>
</evidence>
<dbReference type="PANTHER" id="PTHR24567:SF74">
    <property type="entry name" value="HTH-TYPE TRANSCRIPTIONAL REGULATOR ARCR"/>
    <property type="match status" value="1"/>
</dbReference>
<dbReference type="CDD" id="cd00038">
    <property type="entry name" value="CAP_ED"/>
    <property type="match status" value="1"/>
</dbReference>
<dbReference type="SUPFAM" id="SSF46785">
    <property type="entry name" value="Winged helix' DNA-binding domain"/>
    <property type="match status" value="1"/>
</dbReference>
<dbReference type="Gene3D" id="2.60.120.10">
    <property type="entry name" value="Jelly Rolls"/>
    <property type="match status" value="1"/>
</dbReference>
<dbReference type="PROSITE" id="PS50042">
    <property type="entry name" value="CNMP_BINDING_3"/>
    <property type="match status" value="1"/>
</dbReference>
<dbReference type="Pfam" id="PF00027">
    <property type="entry name" value="cNMP_binding"/>
    <property type="match status" value="1"/>
</dbReference>
<dbReference type="SMART" id="SM00419">
    <property type="entry name" value="HTH_CRP"/>
    <property type="match status" value="1"/>
</dbReference>
<dbReference type="InterPro" id="IPR000595">
    <property type="entry name" value="cNMP-bd_dom"/>
</dbReference>
<evidence type="ECO:0000313" key="7">
    <source>
        <dbReference type="Proteomes" id="UP000239709"/>
    </source>
</evidence>
<dbReference type="EMBL" id="CP027666">
    <property type="protein sequence ID" value="AVO34736.1"/>
    <property type="molecule type" value="Genomic_DNA"/>
</dbReference>
<organism evidence="6 7">
    <name type="scientific">Ottowia oryzae</name>
    <dbReference type="NCBI Taxonomy" id="2109914"/>
    <lineage>
        <taxon>Bacteria</taxon>
        <taxon>Pseudomonadati</taxon>
        <taxon>Pseudomonadota</taxon>
        <taxon>Betaproteobacteria</taxon>
        <taxon>Burkholderiales</taxon>
        <taxon>Comamonadaceae</taxon>
        <taxon>Ottowia</taxon>
    </lineage>
</organism>
<dbReference type="InterPro" id="IPR050397">
    <property type="entry name" value="Env_Response_Regulators"/>
</dbReference>
<dbReference type="GO" id="GO:0003700">
    <property type="term" value="F:DNA-binding transcription factor activity"/>
    <property type="evidence" value="ECO:0007669"/>
    <property type="project" value="TreeGrafter"/>
</dbReference>
<reference evidence="6 7" key="1">
    <citation type="submission" date="2018-03" db="EMBL/GenBank/DDBJ databases">
        <title>Genome sequencing of Ottowia sp.</title>
        <authorList>
            <person name="Kim S.-J."/>
            <person name="Heo J."/>
            <person name="Kwon S.-W."/>
        </authorList>
    </citation>
    <scope>NUCLEOTIDE SEQUENCE [LARGE SCALE GENOMIC DNA]</scope>
    <source>
        <strain evidence="6 7">KADR8-3</strain>
    </source>
</reference>
<dbReference type="PANTHER" id="PTHR24567">
    <property type="entry name" value="CRP FAMILY TRANSCRIPTIONAL REGULATORY PROTEIN"/>
    <property type="match status" value="1"/>
</dbReference>
<dbReference type="OrthoDB" id="6881322at2"/>
<dbReference type="PROSITE" id="PS51063">
    <property type="entry name" value="HTH_CRP_2"/>
    <property type="match status" value="1"/>
</dbReference>
<dbReference type="SUPFAM" id="SSF51206">
    <property type="entry name" value="cAMP-binding domain-like"/>
    <property type="match status" value="1"/>
</dbReference>
<evidence type="ECO:0000259" key="5">
    <source>
        <dbReference type="PROSITE" id="PS51063"/>
    </source>
</evidence>
<dbReference type="Gene3D" id="1.10.10.10">
    <property type="entry name" value="Winged helix-like DNA-binding domain superfamily/Winged helix DNA-binding domain"/>
    <property type="match status" value="1"/>
</dbReference>
<keyword evidence="1" id="KW-0805">Transcription regulation</keyword>
<dbReference type="InterPro" id="IPR036388">
    <property type="entry name" value="WH-like_DNA-bd_sf"/>
</dbReference>
<dbReference type="InterPro" id="IPR036390">
    <property type="entry name" value="WH_DNA-bd_sf"/>
</dbReference>
<sequence length="229" mass="25180">MRICASNPWFASLPALERRRLLAAARPLRCARGEMLFRYGDAVDMRSDSQGGFYVLLHGVLKASTLNVEGREAIFVVLQPGNWFGELSVLDGTPRTHDVTAMEDSHLLNVPPTAFAGLMQRPTFARAITMLLAGRVRALYGLVQASTLHSTQGRIAYRLGRLAHGDATQAQASQRSVTVSQEALSMMLGITRQTLSRELHALADAGLLRLRYGRIDILQPEHPLFGEST</sequence>
<name>A0A2S0MFY2_9BURK</name>
<dbReference type="KEGG" id="otk:C6570_11235"/>
<keyword evidence="3" id="KW-0804">Transcription</keyword>
<keyword evidence="7" id="KW-1185">Reference proteome</keyword>
<gene>
    <name evidence="6" type="ORF">C6570_11235</name>
</gene>
<evidence type="ECO:0000256" key="2">
    <source>
        <dbReference type="ARBA" id="ARBA00023125"/>
    </source>
</evidence>
<dbReference type="InterPro" id="IPR012318">
    <property type="entry name" value="HTH_CRP"/>
</dbReference>
<proteinExistence type="predicted"/>
<protein>
    <submittedName>
        <fullName evidence="6">Crp/Fnr family transcriptional regulator</fullName>
    </submittedName>
</protein>
<dbReference type="GO" id="GO:0003677">
    <property type="term" value="F:DNA binding"/>
    <property type="evidence" value="ECO:0007669"/>
    <property type="project" value="UniProtKB-KW"/>
</dbReference>
<dbReference type="Proteomes" id="UP000239709">
    <property type="component" value="Chromosome"/>
</dbReference>
<dbReference type="InterPro" id="IPR014710">
    <property type="entry name" value="RmlC-like_jellyroll"/>
</dbReference>
<keyword evidence="2" id="KW-0238">DNA-binding</keyword>
<feature type="domain" description="HTH crp-type" evidence="5">
    <location>
        <begin position="149"/>
        <end position="221"/>
    </location>
</feature>
<evidence type="ECO:0000256" key="1">
    <source>
        <dbReference type="ARBA" id="ARBA00023015"/>
    </source>
</evidence>
<evidence type="ECO:0000256" key="3">
    <source>
        <dbReference type="ARBA" id="ARBA00023163"/>
    </source>
</evidence>
<dbReference type="Pfam" id="PF13545">
    <property type="entry name" value="HTH_Crp_2"/>
    <property type="match status" value="1"/>
</dbReference>
<evidence type="ECO:0000259" key="4">
    <source>
        <dbReference type="PROSITE" id="PS50042"/>
    </source>
</evidence>
<dbReference type="SMART" id="SM00100">
    <property type="entry name" value="cNMP"/>
    <property type="match status" value="1"/>
</dbReference>
<dbReference type="AlphaFoldDB" id="A0A2S0MFY2"/>
<dbReference type="GO" id="GO:0005829">
    <property type="term" value="C:cytosol"/>
    <property type="evidence" value="ECO:0007669"/>
    <property type="project" value="TreeGrafter"/>
</dbReference>
<feature type="domain" description="Cyclic nucleotide-binding" evidence="4">
    <location>
        <begin position="9"/>
        <end position="119"/>
    </location>
</feature>
<accession>A0A2S0MFY2</accession>